<dbReference type="EMBL" id="QRBI01000187">
    <property type="protein sequence ID" value="RMB95380.1"/>
    <property type="molecule type" value="Genomic_DNA"/>
</dbReference>
<evidence type="ECO:0000313" key="3">
    <source>
        <dbReference type="Proteomes" id="UP000269221"/>
    </source>
</evidence>
<evidence type="ECO:0000313" key="2">
    <source>
        <dbReference type="EMBL" id="RMB95380.1"/>
    </source>
</evidence>
<accession>A0A3M0J4W5</accession>
<feature type="region of interest" description="Disordered" evidence="1">
    <location>
        <begin position="39"/>
        <end position="117"/>
    </location>
</feature>
<comment type="caution">
    <text evidence="2">The sequence shown here is derived from an EMBL/GenBank/DDBJ whole genome shotgun (WGS) entry which is preliminary data.</text>
</comment>
<dbReference type="AlphaFoldDB" id="A0A3M0J4W5"/>
<proteinExistence type="predicted"/>
<sequence length="117" mass="11677">MACEAVALSFAAAEGLADGEDDEGVEEASGVAGCSSEWDMASGATAPPCPTITGSVTTEGGRAGSLEGTKLQEGQDPVQDRPSLGCPSHCEQRHPPHLAGPAQGGEQTGPPPIVSHL</sequence>
<reference evidence="2 3" key="1">
    <citation type="submission" date="2018-07" db="EMBL/GenBank/DDBJ databases">
        <title>A high quality draft genome assembly of the barn swallow (H. rustica rustica).</title>
        <authorList>
            <person name="Formenti G."/>
            <person name="Chiara M."/>
            <person name="Poveda L."/>
            <person name="Francoijs K.-J."/>
            <person name="Bonisoli-Alquati A."/>
            <person name="Canova L."/>
            <person name="Gianfranceschi L."/>
            <person name="Horner D.S."/>
            <person name="Saino N."/>
        </authorList>
    </citation>
    <scope>NUCLEOTIDE SEQUENCE [LARGE SCALE GENOMIC DNA]</scope>
    <source>
        <strain evidence="2">Chelidonia</strain>
        <tissue evidence="2">Blood</tissue>
    </source>
</reference>
<protein>
    <submittedName>
        <fullName evidence="2">Uncharacterized protein</fullName>
    </submittedName>
</protein>
<keyword evidence="3" id="KW-1185">Reference proteome</keyword>
<name>A0A3M0J4W5_HIRRU</name>
<evidence type="ECO:0000256" key="1">
    <source>
        <dbReference type="SAM" id="MobiDB-lite"/>
    </source>
</evidence>
<dbReference type="Proteomes" id="UP000269221">
    <property type="component" value="Unassembled WGS sequence"/>
</dbReference>
<gene>
    <name evidence="2" type="ORF">DUI87_28368</name>
</gene>
<organism evidence="2 3">
    <name type="scientific">Hirundo rustica rustica</name>
    <dbReference type="NCBI Taxonomy" id="333673"/>
    <lineage>
        <taxon>Eukaryota</taxon>
        <taxon>Metazoa</taxon>
        <taxon>Chordata</taxon>
        <taxon>Craniata</taxon>
        <taxon>Vertebrata</taxon>
        <taxon>Euteleostomi</taxon>
        <taxon>Archelosauria</taxon>
        <taxon>Archosauria</taxon>
        <taxon>Dinosauria</taxon>
        <taxon>Saurischia</taxon>
        <taxon>Theropoda</taxon>
        <taxon>Coelurosauria</taxon>
        <taxon>Aves</taxon>
        <taxon>Neognathae</taxon>
        <taxon>Neoaves</taxon>
        <taxon>Telluraves</taxon>
        <taxon>Australaves</taxon>
        <taxon>Passeriformes</taxon>
        <taxon>Sylvioidea</taxon>
        <taxon>Hirundinidae</taxon>
        <taxon>Hirundo</taxon>
    </lineage>
</organism>